<dbReference type="RefSeq" id="WP_322410578.1">
    <property type="nucleotide sequence ID" value="NZ_CP139779.1"/>
</dbReference>
<keyword evidence="3" id="KW-1185">Reference proteome</keyword>
<feature type="compositionally biased region" description="Basic and acidic residues" evidence="1">
    <location>
        <begin position="61"/>
        <end position="81"/>
    </location>
</feature>
<evidence type="ECO:0000313" key="2">
    <source>
        <dbReference type="EMBL" id="WQB70434.1"/>
    </source>
</evidence>
<evidence type="ECO:0000256" key="1">
    <source>
        <dbReference type="SAM" id="MobiDB-lite"/>
    </source>
</evidence>
<name>A0ABZ0VB31_9MICO</name>
<dbReference type="EMBL" id="CP139779">
    <property type="protein sequence ID" value="WQB70434.1"/>
    <property type="molecule type" value="Genomic_DNA"/>
</dbReference>
<dbReference type="Pfam" id="PF11272">
    <property type="entry name" value="DUF3072"/>
    <property type="match status" value="1"/>
</dbReference>
<reference evidence="2 3" key="1">
    <citation type="submission" date="2023-06" db="EMBL/GenBank/DDBJ databases">
        <title>Rock-solubilizing bacteria, Microbacterium invictum, promotes re-establishment of vegetation in rocky wasteland by accelerating rock bio-weathering and reshaping soil bacterial community.</title>
        <authorList>
            <person name="Liu C."/>
        </authorList>
    </citation>
    <scope>NUCLEOTIDE SEQUENCE [LARGE SCALE GENOMIC DNA]</scope>
    <source>
        <strain evidence="2 3">X-18</strain>
    </source>
</reference>
<protein>
    <submittedName>
        <fullName evidence="2">DUF3072 domain-containing protein</fullName>
    </submittedName>
</protein>
<gene>
    <name evidence="2" type="ORF">T9R20_00305</name>
</gene>
<feature type="region of interest" description="Disordered" evidence="1">
    <location>
        <begin position="1"/>
        <end position="37"/>
    </location>
</feature>
<dbReference type="Proteomes" id="UP001324533">
    <property type="component" value="Chromosome"/>
</dbReference>
<accession>A0ABZ0VB31</accession>
<feature type="region of interest" description="Disordered" evidence="1">
    <location>
        <begin position="53"/>
        <end position="81"/>
    </location>
</feature>
<dbReference type="InterPro" id="IPR021425">
    <property type="entry name" value="DUF3072"/>
</dbReference>
<feature type="compositionally biased region" description="Polar residues" evidence="1">
    <location>
        <begin position="1"/>
        <end position="19"/>
    </location>
</feature>
<evidence type="ECO:0000313" key="3">
    <source>
        <dbReference type="Proteomes" id="UP001324533"/>
    </source>
</evidence>
<sequence>MSDNTSGAETLGATTSGDGSNPAEKDPADWVTGDEPMTAAQRSYLDTLAREGGEELSADLTKAEASEHIERLQDKTGRSSS</sequence>
<organism evidence="2 3">
    <name type="scientific">Microbacterium invictum</name>
    <dbReference type="NCBI Taxonomy" id="515415"/>
    <lineage>
        <taxon>Bacteria</taxon>
        <taxon>Bacillati</taxon>
        <taxon>Actinomycetota</taxon>
        <taxon>Actinomycetes</taxon>
        <taxon>Micrococcales</taxon>
        <taxon>Microbacteriaceae</taxon>
        <taxon>Microbacterium</taxon>
    </lineage>
</organism>
<proteinExistence type="predicted"/>